<dbReference type="OrthoDB" id="6769313at2759"/>
<accession>A0A6J2X960</accession>
<dbReference type="CDD" id="cd09076">
    <property type="entry name" value="L1-EN"/>
    <property type="match status" value="1"/>
</dbReference>
<evidence type="ECO:0000313" key="1">
    <source>
        <dbReference type="Proteomes" id="UP000504635"/>
    </source>
</evidence>
<dbReference type="GeneID" id="115876172"/>
<dbReference type="InParanoid" id="A0A6J2X960"/>
<dbReference type="RefSeq" id="XP_030747721.1">
    <property type="nucleotide sequence ID" value="XM_030891861.1"/>
</dbReference>
<organism evidence="1 2">
    <name type="scientific">Sitophilus oryzae</name>
    <name type="common">Rice weevil</name>
    <name type="synonym">Curculio oryzae</name>
    <dbReference type="NCBI Taxonomy" id="7048"/>
    <lineage>
        <taxon>Eukaryota</taxon>
        <taxon>Metazoa</taxon>
        <taxon>Ecdysozoa</taxon>
        <taxon>Arthropoda</taxon>
        <taxon>Hexapoda</taxon>
        <taxon>Insecta</taxon>
        <taxon>Pterygota</taxon>
        <taxon>Neoptera</taxon>
        <taxon>Endopterygota</taxon>
        <taxon>Coleoptera</taxon>
        <taxon>Polyphaga</taxon>
        <taxon>Cucujiformia</taxon>
        <taxon>Curculionidae</taxon>
        <taxon>Dryophthorinae</taxon>
        <taxon>Sitophilus</taxon>
    </lineage>
</organism>
<proteinExistence type="predicted"/>
<dbReference type="InterPro" id="IPR027124">
    <property type="entry name" value="Swc5/CFDP1/2"/>
</dbReference>
<dbReference type="Proteomes" id="UP000504635">
    <property type="component" value="Unplaced"/>
</dbReference>
<protein>
    <submittedName>
        <fullName evidence="2">Craniofacial development protein 2-like</fullName>
    </submittedName>
</protein>
<sequence>MIVSKSLTKSVVDFVPHTDRTAMIRIKARPVNLNIIQVYAPTTDAADQDLEQFYSDVKDLLKLTKKHEVNIIMRDLNAKLGKGRYENIIGPFGLGTRNERGDRLLQFCQEKSMAVANTWFQHHPRRLYTWKSPRDQTESVVRNQIDYILINSRFMSSIKAACTYPGADIYSDHILLMDVLRISLSKPKKETSRRLMALDKLHDPTVKNNLTNQLNSQIQRLSHKIEGDDVTQSSKEIANVLKTTSQTVLGYRSNNKKQKWITNEILLLMDERRKAKNNKDKYRDLQRQIRSKIRIAKNEWLKKECREIEQLQHKHDDFNLHKKLKETAGVFNENNQIVLNDNEKRQIWEEYVEKLFSDNRPDNELTVENNLTGPSITKEEIEKAIQLAKTNKAAGPDEIPSEILNSWLVW</sequence>
<reference evidence="2" key="1">
    <citation type="submission" date="2025-08" db="UniProtKB">
        <authorList>
            <consortium name="RefSeq"/>
        </authorList>
    </citation>
    <scope>IDENTIFICATION</scope>
    <source>
        <tissue evidence="2">Gonads</tissue>
    </source>
</reference>
<dbReference type="AlphaFoldDB" id="A0A6J2X960"/>
<keyword evidence="1" id="KW-1185">Reference proteome</keyword>
<gene>
    <name evidence="2" type="primary">LOC115876172</name>
</gene>
<dbReference type="SUPFAM" id="SSF56219">
    <property type="entry name" value="DNase I-like"/>
    <property type="match status" value="1"/>
</dbReference>
<dbReference type="Gene3D" id="3.60.10.10">
    <property type="entry name" value="Endonuclease/exonuclease/phosphatase"/>
    <property type="match status" value="1"/>
</dbReference>
<dbReference type="InterPro" id="IPR036691">
    <property type="entry name" value="Endo/exonu/phosph_ase_sf"/>
</dbReference>
<evidence type="ECO:0000313" key="2">
    <source>
        <dbReference type="RefSeq" id="XP_030747721.1"/>
    </source>
</evidence>
<name>A0A6J2X960_SITOR</name>
<dbReference type="KEGG" id="soy:115876172"/>
<dbReference type="PANTHER" id="PTHR23227">
    <property type="entry name" value="BUCENTAUR RELATED"/>
    <property type="match status" value="1"/>
</dbReference>
<dbReference type="PANTHER" id="PTHR23227:SF85">
    <property type="entry name" value="CRANIOFACIAL DEVELOPMENT PROTEIN 2"/>
    <property type="match status" value="1"/>
</dbReference>